<feature type="compositionally biased region" description="Low complexity" evidence="1">
    <location>
        <begin position="24"/>
        <end position="48"/>
    </location>
</feature>
<organism evidence="3 4">
    <name type="scientific">Aspergillus pseudoustus</name>
    <dbReference type="NCBI Taxonomy" id="1810923"/>
    <lineage>
        <taxon>Eukaryota</taxon>
        <taxon>Fungi</taxon>
        <taxon>Dikarya</taxon>
        <taxon>Ascomycota</taxon>
        <taxon>Pezizomycotina</taxon>
        <taxon>Eurotiomycetes</taxon>
        <taxon>Eurotiomycetidae</taxon>
        <taxon>Eurotiales</taxon>
        <taxon>Aspergillaceae</taxon>
        <taxon>Aspergillus</taxon>
        <taxon>Aspergillus subgen. Nidulantes</taxon>
    </lineage>
</organism>
<evidence type="ECO:0000256" key="1">
    <source>
        <dbReference type="SAM" id="MobiDB-lite"/>
    </source>
</evidence>
<keyword evidence="2" id="KW-1133">Transmembrane helix</keyword>
<keyword evidence="2" id="KW-0472">Membrane</keyword>
<keyword evidence="4" id="KW-1185">Reference proteome</keyword>
<protein>
    <recommendedName>
        <fullName evidence="5">Mid2 domain-containing protein</fullName>
    </recommendedName>
</protein>
<evidence type="ECO:0000313" key="4">
    <source>
        <dbReference type="Proteomes" id="UP001610446"/>
    </source>
</evidence>
<dbReference type="EMBL" id="JBFXLU010000013">
    <property type="protein sequence ID" value="KAL2854911.1"/>
    <property type="molecule type" value="Genomic_DNA"/>
</dbReference>
<name>A0ABR4KRM7_9EURO</name>
<evidence type="ECO:0000256" key="2">
    <source>
        <dbReference type="SAM" id="Phobius"/>
    </source>
</evidence>
<reference evidence="3 4" key="1">
    <citation type="submission" date="2024-07" db="EMBL/GenBank/DDBJ databases">
        <title>Section-level genome sequencing and comparative genomics of Aspergillus sections Usti and Cavernicolus.</title>
        <authorList>
            <consortium name="Lawrence Berkeley National Laboratory"/>
            <person name="Nybo J.L."/>
            <person name="Vesth T.C."/>
            <person name="Theobald S."/>
            <person name="Frisvad J.C."/>
            <person name="Larsen T.O."/>
            <person name="Kjaerboelling I."/>
            <person name="Rothschild-Mancinelli K."/>
            <person name="Lyhne E.K."/>
            <person name="Kogle M.E."/>
            <person name="Barry K."/>
            <person name="Clum A."/>
            <person name="Na H."/>
            <person name="Ledsgaard L."/>
            <person name="Lin J."/>
            <person name="Lipzen A."/>
            <person name="Kuo A."/>
            <person name="Riley R."/>
            <person name="Mondo S."/>
            <person name="Labutti K."/>
            <person name="Haridas S."/>
            <person name="Pangalinan J."/>
            <person name="Salamov A.A."/>
            <person name="Simmons B.A."/>
            <person name="Magnuson J.K."/>
            <person name="Chen J."/>
            <person name="Drula E."/>
            <person name="Henrissat B."/>
            <person name="Wiebenga A."/>
            <person name="Lubbers R.J."/>
            <person name="Gomes A.C."/>
            <person name="Makela M.R."/>
            <person name="Stajich J."/>
            <person name="Grigoriev I.V."/>
            <person name="Mortensen U.H."/>
            <person name="De Vries R.P."/>
            <person name="Baker S.E."/>
            <person name="Andersen M.R."/>
        </authorList>
    </citation>
    <scope>NUCLEOTIDE SEQUENCE [LARGE SCALE GENOMIC DNA]</scope>
    <source>
        <strain evidence="3 4">CBS 123904</strain>
    </source>
</reference>
<feature type="compositionally biased region" description="Polar residues" evidence="1">
    <location>
        <begin position="1"/>
        <end position="23"/>
    </location>
</feature>
<dbReference type="CDD" id="cd12087">
    <property type="entry name" value="TM_EGFR-like"/>
    <property type="match status" value="1"/>
</dbReference>
<comment type="caution">
    <text evidence="3">The sequence shown here is derived from an EMBL/GenBank/DDBJ whole genome shotgun (WGS) entry which is preliminary data.</text>
</comment>
<feature type="compositionally biased region" description="Polar residues" evidence="1">
    <location>
        <begin position="119"/>
        <end position="143"/>
    </location>
</feature>
<proteinExistence type="predicted"/>
<evidence type="ECO:0008006" key="5">
    <source>
        <dbReference type="Google" id="ProtNLM"/>
    </source>
</evidence>
<keyword evidence="2" id="KW-0812">Transmembrane</keyword>
<feature type="region of interest" description="Disordered" evidence="1">
    <location>
        <begin position="1"/>
        <end position="55"/>
    </location>
</feature>
<feature type="region of interest" description="Disordered" evidence="1">
    <location>
        <begin position="118"/>
        <end position="172"/>
    </location>
</feature>
<evidence type="ECO:0000313" key="3">
    <source>
        <dbReference type="EMBL" id="KAL2854911.1"/>
    </source>
</evidence>
<feature type="transmembrane region" description="Helical" evidence="2">
    <location>
        <begin position="59"/>
        <end position="83"/>
    </location>
</feature>
<dbReference type="Proteomes" id="UP001610446">
    <property type="component" value="Unassembled WGS sequence"/>
</dbReference>
<gene>
    <name evidence="3" type="ORF">BJY01DRAFT_243558</name>
</gene>
<sequence>MTSTLARTTRSTIDQEELTSPSNVPASISTSATSSVTTSPRSTSTAVSVPPPSSQANTAMIRGIVGGVAALLIMIVAIAYLVYRAKKQKRFTLLNWRSDPRTKDPIRAIEAGEVAYKGQTRSQPSGTAVETITLNPQNAQSTDMPPDPSPTRSLELSARITHPEALHPPPFQ</sequence>
<accession>A0ABR4KRM7</accession>